<keyword evidence="2" id="KW-1003">Cell membrane</keyword>
<dbReference type="PANTHER" id="PTHR32444:SF234">
    <property type="entry name" value="RECEPTOR-LIKE SERINE_THREONINE-PROTEIN KINASE"/>
    <property type="match status" value="1"/>
</dbReference>
<evidence type="ECO:0000256" key="9">
    <source>
        <dbReference type="ARBA" id="ARBA00022777"/>
    </source>
</evidence>
<feature type="domain" description="Bulb-type lectin" evidence="19">
    <location>
        <begin position="22"/>
        <end position="143"/>
    </location>
</feature>
<keyword evidence="3" id="KW-0723">Serine/threonine-protein kinase</keyword>
<feature type="domain" description="Protein kinase" evidence="18">
    <location>
        <begin position="525"/>
        <end position="690"/>
    </location>
</feature>
<evidence type="ECO:0000259" key="20">
    <source>
        <dbReference type="PROSITE" id="PS50948"/>
    </source>
</evidence>
<dbReference type="InterPro" id="IPR011009">
    <property type="entry name" value="Kinase-like_dom_sf"/>
</dbReference>
<keyword evidence="11 16" id="KW-1133">Transmembrane helix</keyword>
<dbReference type="Pfam" id="PF08276">
    <property type="entry name" value="PAN_2"/>
    <property type="match status" value="1"/>
</dbReference>
<gene>
    <name evidence="21" type="ORF">B456_002G078900</name>
</gene>
<dbReference type="Proteomes" id="UP000032304">
    <property type="component" value="Chromosome 2"/>
</dbReference>
<evidence type="ECO:0000256" key="15">
    <source>
        <dbReference type="ARBA" id="ARBA00023180"/>
    </source>
</evidence>
<proteinExistence type="predicted"/>
<dbReference type="InterPro" id="IPR000858">
    <property type="entry name" value="S_locus_glycoprot_dom"/>
</dbReference>
<keyword evidence="9" id="KW-0418">Kinase</keyword>
<dbReference type="InterPro" id="IPR008271">
    <property type="entry name" value="Ser/Thr_kinase_AS"/>
</dbReference>
<dbReference type="EMBL" id="CM001741">
    <property type="protein sequence ID" value="KJB13506.1"/>
    <property type="molecule type" value="Genomic_DNA"/>
</dbReference>
<dbReference type="Gene3D" id="2.90.10.10">
    <property type="entry name" value="Bulb-type lectin domain"/>
    <property type="match status" value="1"/>
</dbReference>
<evidence type="ECO:0000256" key="5">
    <source>
        <dbReference type="ARBA" id="ARBA00022692"/>
    </source>
</evidence>
<evidence type="ECO:0000256" key="8">
    <source>
        <dbReference type="ARBA" id="ARBA00022741"/>
    </source>
</evidence>
<dbReference type="Pfam" id="PF07714">
    <property type="entry name" value="PK_Tyr_Ser-Thr"/>
    <property type="match status" value="1"/>
</dbReference>
<dbReference type="Pfam" id="PF01453">
    <property type="entry name" value="B_lectin"/>
    <property type="match status" value="1"/>
</dbReference>
<keyword evidence="10" id="KW-0067">ATP-binding</keyword>
<dbReference type="GO" id="GO:0004674">
    <property type="term" value="F:protein serine/threonine kinase activity"/>
    <property type="evidence" value="ECO:0007669"/>
    <property type="project" value="UniProtKB-KW"/>
</dbReference>
<dbReference type="PROSITE" id="PS50948">
    <property type="entry name" value="PAN"/>
    <property type="match status" value="1"/>
</dbReference>
<evidence type="ECO:0000256" key="1">
    <source>
        <dbReference type="ARBA" id="ARBA00004251"/>
    </source>
</evidence>
<dbReference type="Gene3D" id="3.30.200.20">
    <property type="entry name" value="Phosphorylase Kinase, domain 1"/>
    <property type="match status" value="1"/>
</dbReference>
<evidence type="ECO:0000256" key="16">
    <source>
        <dbReference type="SAM" id="Phobius"/>
    </source>
</evidence>
<dbReference type="SMART" id="SM00108">
    <property type="entry name" value="B_lectin"/>
    <property type="match status" value="1"/>
</dbReference>
<protein>
    <recommendedName>
        <fullName evidence="23">Non-specific serine/threonine protein kinase</fullName>
    </recommendedName>
</protein>
<dbReference type="PROSITE" id="PS50011">
    <property type="entry name" value="PROTEIN_KINASE_DOM"/>
    <property type="match status" value="1"/>
</dbReference>
<keyword evidence="14" id="KW-0675">Receptor</keyword>
<evidence type="ECO:0000256" key="2">
    <source>
        <dbReference type="ARBA" id="ARBA00022475"/>
    </source>
</evidence>
<feature type="signal peptide" evidence="17">
    <location>
        <begin position="1"/>
        <end position="21"/>
    </location>
</feature>
<evidence type="ECO:0000256" key="11">
    <source>
        <dbReference type="ARBA" id="ARBA00022989"/>
    </source>
</evidence>
<feature type="domain" description="Apple" evidence="20">
    <location>
        <begin position="338"/>
        <end position="419"/>
    </location>
</feature>
<keyword evidence="13" id="KW-1015">Disulfide bond</keyword>
<keyword evidence="15" id="KW-0325">Glycoprotein</keyword>
<dbReference type="Gene3D" id="1.10.510.10">
    <property type="entry name" value="Transferase(Phosphotransferase) domain 1"/>
    <property type="match status" value="1"/>
</dbReference>
<dbReference type="GO" id="GO:0030246">
    <property type="term" value="F:carbohydrate binding"/>
    <property type="evidence" value="ECO:0007669"/>
    <property type="project" value="UniProtKB-KW"/>
</dbReference>
<dbReference type="PROSITE" id="PS50927">
    <property type="entry name" value="BULB_LECTIN"/>
    <property type="match status" value="1"/>
</dbReference>
<keyword evidence="7" id="KW-0430">Lectin</keyword>
<keyword evidence="12 16" id="KW-0472">Membrane</keyword>
<keyword evidence="6 17" id="KW-0732">Signal</keyword>
<evidence type="ECO:0000256" key="14">
    <source>
        <dbReference type="ARBA" id="ARBA00023170"/>
    </source>
</evidence>
<dbReference type="PANTHER" id="PTHR32444">
    <property type="entry name" value="BULB-TYPE LECTIN DOMAIN-CONTAINING PROTEIN"/>
    <property type="match status" value="1"/>
</dbReference>
<evidence type="ECO:0000259" key="18">
    <source>
        <dbReference type="PROSITE" id="PS50011"/>
    </source>
</evidence>
<feature type="transmembrane region" description="Helical" evidence="16">
    <location>
        <begin position="433"/>
        <end position="455"/>
    </location>
</feature>
<accession>A0A0D2Q9G7</accession>
<dbReference type="InterPro" id="IPR001245">
    <property type="entry name" value="Ser-Thr/Tyr_kinase_cat_dom"/>
</dbReference>
<dbReference type="InterPro" id="IPR036426">
    <property type="entry name" value="Bulb-type_lectin_dom_sf"/>
</dbReference>
<dbReference type="AlphaFoldDB" id="A0A0D2Q9G7"/>
<dbReference type="GO" id="GO:0048544">
    <property type="term" value="P:recognition of pollen"/>
    <property type="evidence" value="ECO:0007669"/>
    <property type="project" value="InterPro"/>
</dbReference>
<name>A0A0D2Q9G7_GOSRA</name>
<dbReference type="PROSITE" id="PS00108">
    <property type="entry name" value="PROTEIN_KINASE_ST"/>
    <property type="match status" value="1"/>
</dbReference>
<keyword evidence="4" id="KW-0808">Transferase</keyword>
<evidence type="ECO:0000313" key="22">
    <source>
        <dbReference type="Proteomes" id="UP000032304"/>
    </source>
</evidence>
<dbReference type="InterPro" id="IPR000719">
    <property type="entry name" value="Prot_kinase_dom"/>
</dbReference>
<keyword evidence="22" id="KW-1185">Reference proteome</keyword>
<dbReference type="FunFam" id="2.90.10.10:FF:000001">
    <property type="entry name" value="G-type lectin S-receptor-like serine/threonine-protein kinase"/>
    <property type="match status" value="1"/>
</dbReference>
<dbReference type="SUPFAM" id="SSF51110">
    <property type="entry name" value="alpha-D-mannose-specific plant lectins"/>
    <property type="match status" value="1"/>
</dbReference>
<organism evidence="21 22">
    <name type="scientific">Gossypium raimondii</name>
    <name type="common">Peruvian cotton</name>
    <name type="synonym">Gossypium klotzschianum subsp. raimondii</name>
    <dbReference type="NCBI Taxonomy" id="29730"/>
    <lineage>
        <taxon>Eukaryota</taxon>
        <taxon>Viridiplantae</taxon>
        <taxon>Streptophyta</taxon>
        <taxon>Embryophyta</taxon>
        <taxon>Tracheophyta</taxon>
        <taxon>Spermatophyta</taxon>
        <taxon>Magnoliopsida</taxon>
        <taxon>eudicotyledons</taxon>
        <taxon>Gunneridae</taxon>
        <taxon>Pentapetalae</taxon>
        <taxon>rosids</taxon>
        <taxon>malvids</taxon>
        <taxon>Malvales</taxon>
        <taxon>Malvaceae</taxon>
        <taxon>Malvoideae</taxon>
        <taxon>Gossypium</taxon>
    </lineage>
</organism>
<dbReference type="InterPro" id="IPR003609">
    <property type="entry name" value="Pan_app"/>
</dbReference>
<dbReference type="Pfam" id="PF00954">
    <property type="entry name" value="S_locus_glycop"/>
    <property type="match status" value="1"/>
</dbReference>
<keyword evidence="8" id="KW-0547">Nucleotide-binding</keyword>
<dbReference type="GO" id="GO:0005886">
    <property type="term" value="C:plasma membrane"/>
    <property type="evidence" value="ECO:0007669"/>
    <property type="project" value="UniProtKB-SubCell"/>
</dbReference>
<dbReference type="GO" id="GO:0005524">
    <property type="term" value="F:ATP binding"/>
    <property type="evidence" value="ECO:0007669"/>
    <property type="project" value="UniProtKB-KW"/>
</dbReference>
<dbReference type="InterPro" id="IPR001480">
    <property type="entry name" value="Bulb-type_lectin_dom"/>
</dbReference>
<dbReference type="FunFam" id="3.30.200.20:FF:000330">
    <property type="entry name" value="G-type lectin S-receptor-like serine/threonine-protein kinase At4g03230"/>
    <property type="match status" value="1"/>
</dbReference>
<evidence type="ECO:0000313" key="21">
    <source>
        <dbReference type="EMBL" id="KJB13506.1"/>
    </source>
</evidence>
<dbReference type="SMART" id="SM00473">
    <property type="entry name" value="PAN_AP"/>
    <property type="match status" value="1"/>
</dbReference>
<reference evidence="21 22" key="1">
    <citation type="journal article" date="2012" name="Nature">
        <title>Repeated polyploidization of Gossypium genomes and the evolution of spinnable cotton fibres.</title>
        <authorList>
            <person name="Paterson A.H."/>
            <person name="Wendel J.F."/>
            <person name="Gundlach H."/>
            <person name="Guo H."/>
            <person name="Jenkins J."/>
            <person name="Jin D."/>
            <person name="Llewellyn D."/>
            <person name="Showmaker K.C."/>
            <person name="Shu S."/>
            <person name="Udall J."/>
            <person name="Yoo M.J."/>
            <person name="Byers R."/>
            <person name="Chen W."/>
            <person name="Doron-Faigenboim A."/>
            <person name="Duke M.V."/>
            <person name="Gong L."/>
            <person name="Grimwood J."/>
            <person name="Grover C."/>
            <person name="Grupp K."/>
            <person name="Hu G."/>
            <person name="Lee T.H."/>
            <person name="Li J."/>
            <person name="Lin L."/>
            <person name="Liu T."/>
            <person name="Marler B.S."/>
            <person name="Page J.T."/>
            <person name="Roberts A.W."/>
            <person name="Romanel E."/>
            <person name="Sanders W.S."/>
            <person name="Szadkowski E."/>
            <person name="Tan X."/>
            <person name="Tang H."/>
            <person name="Xu C."/>
            <person name="Wang J."/>
            <person name="Wang Z."/>
            <person name="Zhang D."/>
            <person name="Zhang L."/>
            <person name="Ashrafi H."/>
            <person name="Bedon F."/>
            <person name="Bowers J.E."/>
            <person name="Brubaker C.L."/>
            <person name="Chee P.W."/>
            <person name="Das S."/>
            <person name="Gingle A.R."/>
            <person name="Haigler C.H."/>
            <person name="Harker D."/>
            <person name="Hoffmann L.V."/>
            <person name="Hovav R."/>
            <person name="Jones D.C."/>
            <person name="Lemke C."/>
            <person name="Mansoor S."/>
            <person name="ur Rahman M."/>
            <person name="Rainville L.N."/>
            <person name="Rambani A."/>
            <person name="Reddy U.K."/>
            <person name="Rong J.K."/>
            <person name="Saranga Y."/>
            <person name="Scheffler B.E."/>
            <person name="Scheffler J.A."/>
            <person name="Stelly D.M."/>
            <person name="Triplett B.A."/>
            <person name="Van Deynze A."/>
            <person name="Vaslin M.F."/>
            <person name="Waghmare V.N."/>
            <person name="Walford S.A."/>
            <person name="Wright R.J."/>
            <person name="Zaki E.A."/>
            <person name="Zhang T."/>
            <person name="Dennis E.S."/>
            <person name="Mayer K.F."/>
            <person name="Peterson D.G."/>
            <person name="Rokhsar D.S."/>
            <person name="Wang X."/>
            <person name="Schmutz J."/>
        </authorList>
    </citation>
    <scope>NUCLEOTIDE SEQUENCE [LARGE SCALE GENOMIC DNA]</scope>
</reference>
<dbReference type="CDD" id="cd00028">
    <property type="entry name" value="B_lectin"/>
    <property type="match status" value="1"/>
</dbReference>
<keyword evidence="5 16" id="KW-0812">Transmembrane</keyword>
<dbReference type="CDD" id="cd01098">
    <property type="entry name" value="PAN_AP_plant"/>
    <property type="match status" value="1"/>
</dbReference>
<evidence type="ECO:0000256" key="4">
    <source>
        <dbReference type="ARBA" id="ARBA00022679"/>
    </source>
</evidence>
<evidence type="ECO:0008006" key="23">
    <source>
        <dbReference type="Google" id="ProtNLM"/>
    </source>
</evidence>
<evidence type="ECO:0000256" key="3">
    <source>
        <dbReference type="ARBA" id="ARBA00022527"/>
    </source>
</evidence>
<evidence type="ECO:0000256" key="7">
    <source>
        <dbReference type="ARBA" id="ARBA00022734"/>
    </source>
</evidence>
<evidence type="ECO:0000259" key="19">
    <source>
        <dbReference type="PROSITE" id="PS50927"/>
    </source>
</evidence>
<evidence type="ECO:0000256" key="13">
    <source>
        <dbReference type="ARBA" id="ARBA00023157"/>
    </source>
</evidence>
<sequence>MGFYFYTACCFLVIFSQASTAIDTLSQLDSLTDGMTLVSGDGSFQLGFFSPGSSKNRYLGIWYNNIPMQTVVWVANRVNPINDSTGLLKIQSNGKILLQVQNTTAVWCTNLTARVENPVLQLLDSGNLVVRDGKDSEPENYLWQSFDYPSDTMLPGMKIGIDLRTGLHRRLAAWKNWDDPSPGDLTYGVELEGTPEMVLRKGSEKFYRSGLWNGDGFSGTPNLRSNPIFDYDFVWNENEVYYIYSLKNKSVMSRFVLNQTQSVRQRYTWNPETQTWKLFSIMPSDYCDRSGLCGPNGDCDNNKLPACQCLKGFRPKWLERWNSSDWSDGCIHSKPLNCKSGDGFIRIGKVKTPDTTNSWVNKTMNLKECRAKCLRNCSCMAYTNLYVTRGGSGCAVWYGDLLDIKQFQSDGQDLYIRVSASEAERKKKAKVKLAIILGTVIAALLGFLLIVCYILRSRRKLKGNTNYGPHKCTNFVLLQIPVILLTRTYEVKDKNLNDREDKDENEDMELAVFEFDTIAQATDSFSFNNKLGQGGFGPVYKGTLGNGQEIAVKRLSKSSGQGLHEFKNEVKLIAKLQHRNLVRLLGCCMQRDERILVYEYMPNRSLDLFIFDQTRHTVLTWSKRFQIICGIARGLLYLHQDSRLRIIHRDLKTSNVLLDSEMNPKISDFGMARTFGGDQAEANTNRVVGT</sequence>
<evidence type="ECO:0000256" key="17">
    <source>
        <dbReference type="SAM" id="SignalP"/>
    </source>
</evidence>
<dbReference type="Gramene" id="KJB13506">
    <property type="protein sequence ID" value="KJB13506"/>
    <property type="gene ID" value="B456_002G078900"/>
</dbReference>
<dbReference type="SUPFAM" id="SSF56112">
    <property type="entry name" value="Protein kinase-like (PK-like)"/>
    <property type="match status" value="1"/>
</dbReference>
<evidence type="ECO:0000256" key="10">
    <source>
        <dbReference type="ARBA" id="ARBA00022840"/>
    </source>
</evidence>
<evidence type="ECO:0000256" key="12">
    <source>
        <dbReference type="ARBA" id="ARBA00023136"/>
    </source>
</evidence>
<dbReference type="SMART" id="SM00220">
    <property type="entry name" value="S_TKc"/>
    <property type="match status" value="1"/>
</dbReference>
<comment type="subcellular location">
    <subcellularLocation>
        <location evidence="1">Cell membrane</location>
        <topology evidence="1">Single-pass type I membrane protein</topology>
    </subcellularLocation>
</comment>
<feature type="chain" id="PRO_5002261446" description="Non-specific serine/threonine protein kinase" evidence="17">
    <location>
        <begin position="22"/>
        <end position="690"/>
    </location>
</feature>
<evidence type="ECO:0000256" key="6">
    <source>
        <dbReference type="ARBA" id="ARBA00022729"/>
    </source>
</evidence>
<dbReference type="FunFam" id="1.10.510.10:FF:001019">
    <property type="entry name" value="G-type lectin S-receptor-like serine/threonine-protein kinase B120"/>
    <property type="match status" value="1"/>
</dbReference>
<dbReference type="eggNOG" id="ENOG502QSMT">
    <property type="taxonomic scope" value="Eukaryota"/>
</dbReference>